<dbReference type="Proteomes" id="UP000005536">
    <property type="component" value="Unassembled WGS sequence"/>
</dbReference>
<evidence type="ECO:0000313" key="2">
    <source>
        <dbReference type="Proteomes" id="UP000005536"/>
    </source>
</evidence>
<comment type="caution">
    <text evidence="1">The sequence shown here is derived from an EMBL/GenBank/DDBJ whole genome shotgun (WGS) entry which is preliminary data.</text>
</comment>
<dbReference type="EMBL" id="ADBF01000004">
    <property type="protein sequence ID" value="EFE51007.1"/>
    <property type="molecule type" value="Genomic_DNA"/>
</dbReference>
<gene>
    <name evidence="1" type="ORF">NEIELOOT_00156</name>
</gene>
<sequence length="136" mass="14042">MRLVGLLLVLLLRYRLVAFVVRRAAAAALPSAEHFHFAADDVVSGALDAVFAGVFAALDAAFNVNLAAFFQVLSRHFGQAAVEGDVVPFGAFLTLSGLSVVPCFAGGDGKVADGLAVGHVAHFGVAAEVADKDDFV</sequence>
<protein>
    <submittedName>
        <fullName evidence="1">Uncharacterized protein</fullName>
    </submittedName>
</protein>
<evidence type="ECO:0000313" key="1">
    <source>
        <dbReference type="EMBL" id="EFE51007.1"/>
    </source>
</evidence>
<accession>D4DM91</accession>
<name>D4DM91_NEIEG</name>
<proteinExistence type="predicted"/>
<reference evidence="1 2" key="1">
    <citation type="submission" date="2010-02" db="EMBL/GenBank/DDBJ databases">
        <authorList>
            <person name="Weinstock G."/>
            <person name="Sodergren E."/>
            <person name="Clifton S."/>
            <person name="Fulton L."/>
            <person name="Fulton B."/>
            <person name="Courtney L."/>
            <person name="Fronick C."/>
            <person name="Harrison M."/>
            <person name="Strong C."/>
            <person name="Farmer C."/>
            <person name="Delahaunty K."/>
            <person name="Markovic C."/>
            <person name="Hall O."/>
            <person name="Minx P."/>
            <person name="Tomlinson C."/>
            <person name="Mitreva M."/>
            <person name="Nelson J."/>
            <person name="Hou S."/>
            <person name="Wollam A."/>
            <person name="Pepin K.H."/>
            <person name="Johnson M."/>
            <person name="Bhonagiri V."/>
            <person name="Zhang X."/>
            <person name="Suruliraj S."/>
            <person name="Warren W."/>
            <person name="Chinwalla A."/>
            <person name="Mardis E.R."/>
            <person name="Wilson R.K."/>
        </authorList>
    </citation>
    <scope>NUCLEOTIDE SEQUENCE [LARGE SCALE GENOMIC DNA]</scope>
    <source>
        <strain evidence="1 2">ATCC 29315</strain>
    </source>
</reference>
<organism evidence="1 2">
    <name type="scientific">Neisseria elongata subsp. glycolytica ATCC 29315</name>
    <dbReference type="NCBI Taxonomy" id="546263"/>
    <lineage>
        <taxon>Bacteria</taxon>
        <taxon>Pseudomonadati</taxon>
        <taxon>Pseudomonadota</taxon>
        <taxon>Betaproteobacteria</taxon>
        <taxon>Neisseriales</taxon>
        <taxon>Neisseriaceae</taxon>
        <taxon>Neisseria</taxon>
    </lineage>
</organism>
<dbReference type="AlphaFoldDB" id="D4DM91"/>